<reference evidence="1 2" key="1">
    <citation type="submission" date="2023-10" db="EMBL/GenBank/DDBJ databases">
        <title>Genomes of two closely related lineages of the louse Polyplax serrata with different host specificities.</title>
        <authorList>
            <person name="Martinu J."/>
            <person name="Tarabai H."/>
            <person name="Stefka J."/>
            <person name="Hypsa V."/>
        </authorList>
    </citation>
    <scope>NUCLEOTIDE SEQUENCE [LARGE SCALE GENOMIC DNA]</scope>
    <source>
        <strain evidence="1">HR10_N</strain>
    </source>
</reference>
<gene>
    <name evidence="1" type="ORF">RUM43_010236</name>
</gene>
<proteinExistence type="predicted"/>
<evidence type="ECO:0000313" key="2">
    <source>
        <dbReference type="Proteomes" id="UP001372834"/>
    </source>
</evidence>
<name>A0AAN8P3U6_POLSC</name>
<evidence type="ECO:0000313" key="1">
    <source>
        <dbReference type="EMBL" id="KAK6636574.1"/>
    </source>
</evidence>
<organism evidence="1 2">
    <name type="scientific">Polyplax serrata</name>
    <name type="common">Common mouse louse</name>
    <dbReference type="NCBI Taxonomy" id="468196"/>
    <lineage>
        <taxon>Eukaryota</taxon>
        <taxon>Metazoa</taxon>
        <taxon>Ecdysozoa</taxon>
        <taxon>Arthropoda</taxon>
        <taxon>Hexapoda</taxon>
        <taxon>Insecta</taxon>
        <taxon>Pterygota</taxon>
        <taxon>Neoptera</taxon>
        <taxon>Paraneoptera</taxon>
        <taxon>Psocodea</taxon>
        <taxon>Troctomorpha</taxon>
        <taxon>Phthiraptera</taxon>
        <taxon>Anoplura</taxon>
        <taxon>Polyplacidae</taxon>
        <taxon>Polyplax</taxon>
    </lineage>
</organism>
<comment type="caution">
    <text evidence="1">The sequence shown here is derived from an EMBL/GenBank/DDBJ whole genome shotgun (WGS) entry which is preliminary data.</text>
</comment>
<feature type="non-terminal residue" evidence="1">
    <location>
        <position position="1"/>
    </location>
</feature>
<dbReference type="Proteomes" id="UP001372834">
    <property type="component" value="Unassembled WGS sequence"/>
</dbReference>
<sequence length="89" mass="10020">VLSRPHIEKLDSDSFAAAQRQDPELQQYLRNNSTGLSCNCALYQDPTTRSIATSRTQQSDLSFPRLTVGPFSTKSTDCLTQELKLRADW</sequence>
<protein>
    <submittedName>
        <fullName evidence="1">Uncharacterized protein</fullName>
    </submittedName>
</protein>
<dbReference type="EMBL" id="JAWJWE010000004">
    <property type="protein sequence ID" value="KAK6636574.1"/>
    <property type="molecule type" value="Genomic_DNA"/>
</dbReference>
<accession>A0AAN8P3U6</accession>
<dbReference type="AlphaFoldDB" id="A0AAN8P3U6"/>